<sequence length="355" mass="37038">MATMSFDQFSSEHNAALQELITMVEESTASTYATASAVIHNNSPASDVFVDNTTSSTNTPVDFDIASFSDDDLDILAGFALDLPTEDAGLWITPVSAPASPKSPVIATPPFDAVFPTPTVAAPYAFPVVNPDAVVTAPVGLLPAFPITPIVRRVVSTPALTTPSDFDIGAYLNLESTPAAAEVDVNGNVFLATSPAFSTPVKGNFYSNWSNTSTMDPSLINGSAQATPSTPSPATGCAAATANRSHATPTPTHFNNNTVAGPSTPVRTNQPRKMPVTAPARPPMGQLPQSPRTPTKKRATKASKQPGDMFTFCNFTVADAAKINAGVAPSGGKGKGHKRSYSESAAQDAKRRREE</sequence>
<gene>
    <name evidence="2" type="ORF">EHS24_007861</name>
</gene>
<dbReference type="AlphaFoldDB" id="A0A427XSA4"/>
<keyword evidence="3" id="KW-1185">Reference proteome</keyword>
<feature type="region of interest" description="Disordered" evidence="1">
    <location>
        <begin position="217"/>
        <end position="307"/>
    </location>
</feature>
<name>A0A427XSA4_9TREE</name>
<evidence type="ECO:0000313" key="2">
    <source>
        <dbReference type="EMBL" id="RSH81678.1"/>
    </source>
</evidence>
<comment type="caution">
    <text evidence="2">The sequence shown here is derived from an EMBL/GenBank/DDBJ whole genome shotgun (WGS) entry which is preliminary data.</text>
</comment>
<organism evidence="2 3">
    <name type="scientific">Apiotrichum porosum</name>
    <dbReference type="NCBI Taxonomy" id="105984"/>
    <lineage>
        <taxon>Eukaryota</taxon>
        <taxon>Fungi</taxon>
        <taxon>Dikarya</taxon>
        <taxon>Basidiomycota</taxon>
        <taxon>Agaricomycotina</taxon>
        <taxon>Tremellomycetes</taxon>
        <taxon>Trichosporonales</taxon>
        <taxon>Trichosporonaceae</taxon>
        <taxon>Apiotrichum</taxon>
    </lineage>
</organism>
<dbReference type="EMBL" id="RSCE01000006">
    <property type="protein sequence ID" value="RSH81678.1"/>
    <property type="molecule type" value="Genomic_DNA"/>
</dbReference>
<feature type="compositionally biased region" description="Polar residues" evidence="1">
    <location>
        <begin position="242"/>
        <end position="271"/>
    </location>
</feature>
<feature type="compositionally biased region" description="Polar residues" evidence="1">
    <location>
        <begin position="217"/>
        <end position="233"/>
    </location>
</feature>
<dbReference type="Proteomes" id="UP000279236">
    <property type="component" value="Unassembled WGS sequence"/>
</dbReference>
<reference evidence="2 3" key="1">
    <citation type="submission" date="2018-11" db="EMBL/GenBank/DDBJ databases">
        <title>Genome sequence of Apiotrichum porosum DSM 27194.</title>
        <authorList>
            <person name="Aliyu H."/>
            <person name="Gorte O."/>
            <person name="Ochsenreither K."/>
        </authorList>
    </citation>
    <scope>NUCLEOTIDE SEQUENCE [LARGE SCALE GENOMIC DNA]</scope>
    <source>
        <strain evidence="2 3">DSM 27194</strain>
    </source>
</reference>
<dbReference type="GeneID" id="39592404"/>
<evidence type="ECO:0000313" key="3">
    <source>
        <dbReference type="Proteomes" id="UP000279236"/>
    </source>
</evidence>
<protein>
    <submittedName>
        <fullName evidence="2">Uncharacterized protein</fullName>
    </submittedName>
</protein>
<dbReference type="RefSeq" id="XP_028476133.1">
    <property type="nucleotide sequence ID" value="XM_028623200.1"/>
</dbReference>
<accession>A0A427XSA4</accession>
<evidence type="ECO:0000256" key="1">
    <source>
        <dbReference type="SAM" id="MobiDB-lite"/>
    </source>
</evidence>
<proteinExistence type="predicted"/>
<feature type="region of interest" description="Disordered" evidence="1">
    <location>
        <begin position="325"/>
        <end position="355"/>
    </location>
</feature>